<dbReference type="GO" id="GO:0000422">
    <property type="term" value="P:autophagy of mitochondrion"/>
    <property type="evidence" value="ECO:0007669"/>
    <property type="project" value="TreeGrafter"/>
</dbReference>
<dbReference type="GO" id="GO:0097352">
    <property type="term" value="P:autophagosome maturation"/>
    <property type="evidence" value="ECO:0007669"/>
    <property type="project" value="TreeGrafter"/>
</dbReference>
<keyword evidence="1 9" id="KW-1017">Isopeptide bond</keyword>
<dbReference type="GO" id="GO:0034045">
    <property type="term" value="C:phagophore assembly site membrane"/>
    <property type="evidence" value="ECO:0007669"/>
    <property type="project" value="TreeGrafter"/>
</dbReference>
<comment type="caution">
    <text evidence="12">The sequence shown here is derived from an EMBL/GenBank/DDBJ whole genome shotgun (WGS) entry which is preliminary data.</text>
</comment>
<comment type="similarity">
    <text evidence="9">Belongs to the ATG12 family.</text>
</comment>
<name>A0A8S1ECN7_9PELO</name>
<evidence type="ECO:0000256" key="2">
    <source>
        <dbReference type="ARBA" id="ARBA00022723"/>
    </source>
</evidence>
<sequence length="508" mass="59669">MTEGDANSSKVIVLLQPVANAPILKRKKFVVDPSRDIAWFTTTIRKMLQLAPDESLFFYISQTFAPSPDHTFEMSHMIQIDHDEEDRESSEYEEIDEDQDGDFAENSEMPLADYLNVGELPENYQFENIVVEEEILDTQLPSTSMNESSDVIYHSIVEGPACIVCGRGESEKIRLFRWPKNQRIRTNWIHFFRLRPEILQTGDECFICSFHFAADTFIMVSGKIYWKATPMPKYRARRPCNTEPFPWEQSAKDKPIAEKAQSEQPQYKIRYRMSYNKYKSRSSHPVAVLSPVNEPHLFYEFHYNRTSTNNTKFYSCLNCRRAKAKSGIRDVIRTIHLDNCRLLSQHDPFLGHHFACRPHNVYDDSSSWRSISDRPNDQRFVDDVVYVDEHGNPIQWENCERISSTMEFEPAEDPHEVFALDEHILEMDADSKYYSHQPEVKQKGDRIKKLKCHLCFRRSFNSTKEFADHLQFHVMNETNCKKCQSRISCDDPPLLTRRQLCKTCWKHR</sequence>
<keyword evidence="6 9" id="KW-0072">Autophagy</keyword>
<protein>
    <recommendedName>
        <fullName evidence="11">THAP-type domain-containing protein</fullName>
    </recommendedName>
</protein>
<evidence type="ECO:0000256" key="8">
    <source>
        <dbReference type="PROSITE-ProRule" id="PRU00309"/>
    </source>
</evidence>
<keyword evidence="13" id="KW-1185">Reference proteome</keyword>
<evidence type="ECO:0000259" key="11">
    <source>
        <dbReference type="PROSITE" id="PS50950"/>
    </source>
</evidence>
<dbReference type="PROSITE" id="PS50950">
    <property type="entry name" value="ZF_THAP"/>
    <property type="match status" value="1"/>
</dbReference>
<evidence type="ECO:0000256" key="7">
    <source>
        <dbReference type="ARBA" id="ARBA00023125"/>
    </source>
</evidence>
<dbReference type="InterPro" id="IPR007242">
    <property type="entry name" value="Atg12"/>
</dbReference>
<evidence type="ECO:0000256" key="6">
    <source>
        <dbReference type="ARBA" id="ARBA00023006"/>
    </source>
</evidence>
<dbReference type="GO" id="GO:0000045">
    <property type="term" value="P:autophagosome assembly"/>
    <property type="evidence" value="ECO:0007669"/>
    <property type="project" value="InterPro"/>
</dbReference>
<dbReference type="GO" id="GO:0000421">
    <property type="term" value="C:autophagosome membrane"/>
    <property type="evidence" value="ECO:0007669"/>
    <property type="project" value="TreeGrafter"/>
</dbReference>
<dbReference type="GO" id="GO:0003677">
    <property type="term" value="F:DNA binding"/>
    <property type="evidence" value="ECO:0007669"/>
    <property type="project" value="UniProtKB-UniRule"/>
</dbReference>
<dbReference type="SUPFAM" id="SSF54236">
    <property type="entry name" value="Ubiquitin-like"/>
    <property type="match status" value="1"/>
</dbReference>
<keyword evidence="5" id="KW-0862">Zinc</keyword>
<evidence type="ECO:0000256" key="1">
    <source>
        <dbReference type="ARBA" id="ARBA00022499"/>
    </source>
</evidence>
<keyword evidence="4 9" id="KW-0833">Ubl conjugation pathway</keyword>
<dbReference type="CDD" id="cd01612">
    <property type="entry name" value="Ubl_ATG12"/>
    <property type="match status" value="1"/>
</dbReference>
<evidence type="ECO:0000313" key="13">
    <source>
        <dbReference type="Proteomes" id="UP000494206"/>
    </source>
</evidence>
<dbReference type="GO" id="GO:0034274">
    <property type="term" value="C:Atg12-Atg5-Atg16 complex"/>
    <property type="evidence" value="ECO:0007669"/>
    <property type="project" value="TreeGrafter"/>
</dbReference>
<dbReference type="EMBL" id="CADEPM010000003">
    <property type="protein sequence ID" value="CAB3401429.1"/>
    <property type="molecule type" value="Genomic_DNA"/>
</dbReference>
<keyword evidence="2" id="KW-0479">Metal-binding</keyword>
<dbReference type="GO" id="GO:0061723">
    <property type="term" value="P:glycophagy"/>
    <property type="evidence" value="ECO:0007669"/>
    <property type="project" value="TreeGrafter"/>
</dbReference>
<dbReference type="Gene3D" id="3.10.20.90">
    <property type="entry name" value="Phosphatidylinositol 3-kinase Catalytic Subunit, Chain A, domain 1"/>
    <property type="match status" value="1"/>
</dbReference>
<dbReference type="InterPro" id="IPR006612">
    <property type="entry name" value="THAP_Znf"/>
</dbReference>
<evidence type="ECO:0000256" key="4">
    <source>
        <dbReference type="ARBA" id="ARBA00022786"/>
    </source>
</evidence>
<dbReference type="GO" id="GO:0034727">
    <property type="term" value="P:piecemeal microautophagy of the nucleus"/>
    <property type="evidence" value="ECO:0007669"/>
    <property type="project" value="TreeGrafter"/>
</dbReference>
<keyword evidence="7 8" id="KW-0238">DNA-binding</keyword>
<proteinExistence type="inferred from homology"/>
<evidence type="ECO:0000256" key="3">
    <source>
        <dbReference type="ARBA" id="ARBA00022771"/>
    </source>
</evidence>
<comment type="function">
    <text evidence="9">Ubiquitin-like protein involved in autophagic vesicle formation.</text>
</comment>
<keyword evidence="3 8" id="KW-0863">Zinc-finger</keyword>
<evidence type="ECO:0000256" key="10">
    <source>
        <dbReference type="SAM" id="MobiDB-lite"/>
    </source>
</evidence>
<evidence type="ECO:0000313" key="12">
    <source>
        <dbReference type="EMBL" id="CAB3401429.1"/>
    </source>
</evidence>
<dbReference type="OrthoDB" id="5866893at2759"/>
<dbReference type="Proteomes" id="UP000494206">
    <property type="component" value="Unassembled WGS sequence"/>
</dbReference>
<dbReference type="GO" id="GO:0019776">
    <property type="term" value="F:Atg8-family ligase activity"/>
    <property type="evidence" value="ECO:0007669"/>
    <property type="project" value="TreeGrafter"/>
</dbReference>
<dbReference type="SUPFAM" id="SSF57716">
    <property type="entry name" value="Glucocorticoid receptor-like (DNA-binding domain)"/>
    <property type="match status" value="1"/>
</dbReference>
<evidence type="ECO:0000256" key="5">
    <source>
        <dbReference type="ARBA" id="ARBA00022833"/>
    </source>
</evidence>
<dbReference type="PANTHER" id="PTHR13385">
    <property type="entry name" value="AUTOPHAGY PROTEIN 12"/>
    <property type="match status" value="1"/>
</dbReference>
<dbReference type="GO" id="GO:0008270">
    <property type="term" value="F:zinc ion binding"/>
    <property type="evidence" value="ECO:0007669"/>
    <property type="project" value="UniProtKB-KW"/>
</dbReference>
<accession>A0A8S1ECN7</accession>
<organism evidence="12 13">
    <name type="scientific">Caenorhabditis bovis</name>
    <dbReference type="NCBI Taxonomy" id="2654633"/>
    <lineage>
        <taxon>Eukaryota</taxon>
        <taxon>Metazoa</taxon>
        <taxon>Ecdysozoa</taxon>
        <taxon>Nematoda</taxon>
        <taxon>Chromadorea</taxon>
        <taxon>Rhabditida</taxon>
        <taxon>Rhabditina</taxon>
        <taxon>Rhabditomorpha</taxon>
        <taxon>Rhabditoidea</taxon>
        <taxon>Rhabditidae</taxon>
        <taxon>Peloderinae</taxon>
        <taxon>Caenorhabditis</taxon>
    </lineage>
</organism>
<dbReference type="Pfam" id="PF04110">
    <property type="entry name" value="APG12"/>
    <property type="match status" value="1"/>
</dbReference>
<evidence type="ECO:0000256" key="9">
    <source>
        <dbReference type="RuleBase" id="RU361201"/>
    </source>
</evidence>
<dbReference type="InterPro" id="IPR029071">
    <property type="entry name" value="Ubiquitin-like_domsf"/>
</dbReference>
<dbReference type="AlphaFoldDB" id="A0A8S1ECN7"/>
<feature type="region of interest" description="Disordered" evidence="10">
    <location>
        <begin position="83"/>
        <end position="103"/>
    </location>
</feature>
<gene>
    <name evidence="12" type="ORF">CBOVIS_LOCUS4179</name>
</gene>
<dbReference type="Pfam" id="PF05485">
    <property type="entry name" value="THAP"/>
    <property type="match status" value="1"/>
</dbReference>
<reference evidence="12 13" key="1">
    <citation type="submission" date="2020-04" db="EMBL/GenBank/DDBJ databases">
        <authorList>
            <person name="Laetsch R D."/>
            <person name="Stevens L."/>
            <person name="Kumar S."/>
            <person name="Blaxter L. M."/>
        </authorList>
    </citation>
    <scope>NUCLEOTIDE SEQUENCE [LARGE SCALE GENOMIC DNA]</scope>
</reference>
<dbReference type="PANTHER" id="PTHR13385:SF0">
    <property type="entry name" value="UBIQUITIN-LIKE PROTEIN ATG12"/>
    <property type="match status" value="1"/>
</dbReference>
<feature type="domain" description="THAP-type" evidence="11">
    <location>
        <begin position="157"/>
        <end position="235"/>
    </location>
</feature>